<feature type="chain" id="PRO_5014231862" description="FimB/Mfa2 family fimbrial subunit" evidence="1">
    <location>
        <begin position="23"/>
        <end position="371"/>
    </location>
</feature>
<organism evidence="2 5">
    <name type="scientific">Phocaeicola dorei</name>
    <dbReference type="NCBI Taxonomy" id="357276"/>
    <lineage>
        <taxon>Bacteria</taxon>
        <taxon>Pseudomonadati</taxon>
        <taxon>Bacteroidota</taxon>
        <taxon>Bacteroidia</taxon>
        <taxon>Bacteroidales</taxon>
        <taxon>Bacteroidaceae</taxon>
        <taxon>Phocaeicola</taxon>
    </lineage>
</organism>
<evidence type="ECO:0000313" key="3">
    <source>
        <dbReference type="EMBL" id="TDB03770.1"/>
    </source>
</evidence>
<dbReference type="RefSeq" id="WP_007833690.1">
    <property type="nucleotide sequence ID" value="NZ_CP046176.1"/>
</dbReference>
<dbReference type="GeneID" id="93449254"/>
<feature type="signal peptide" evidence="1">
    <location>
        <begin position="1"/>
        <end position="22"/>
    </location>
</feature>
<sequence>MKRWLSYILMAVLCGLYLSSCAKDEEVAKATDGGKVPVRLTLAFSNFGGRAASEPGDLDYTTVEQSAMTADDVYVLVVDANDNFLYQVQDLKLGNPVEGDNYYTRQLEGTMLRTVGGEQVKLVVLANLKDNKIASYTTGAAIRNFLETKKGSNIAKVYKELVYHYGGSTIPWKLAERAIPMWGSSNLTAVPGTGVDLACNLYRAVAKVGIWVNMQDGYQGFTITKIIVNNANDKGYCVSTETPNPVETVQYIYPSIPAGAQNQTITYDGLQVTTAYENEIYLPEKVNTTGGNEISLTVHYTYHNKAKVGTIKFRTNGDGDIFDVIRNHSYLFNIKLSTIEIDAELQYQVMDWTEVDNGELDFGDGGGDVRK</sequence>
<accession>A0A0K2HI25</accession>
<evidence type="ECO:0000313" key="5">
    <source>
        <dbReference type="Proteomes" id="UP000500949"/>
    </source>
</evidence>
<gene>
    <name evidence="3" type="ORF">E1J06_21675</name>
    <name evidence="2" type="ORF">GKD17_21565</name>
</gene>
<dbReference type="Proteomes" id="UP000500949">
    <property type="component" value="Chromosome"/>
</dbReference>
<evidence type="ECO:0000313" key="4">
    <source>
        <dbReference type="Proteomes" id="UP000294834"/>
    </source>
</evidence>
<evidence type="ECO:0008006" key="6">
    <source>
        <dbReference type="Google" id="ProtNLM"/>
    </source>
</evidence>
<dbReference type="EMBL" id="CP046176">
    <property type="protein sequence ID" value="QJR78766.1"/>
    <property type="molecule type" value="Genomic_DNA"/>
</dbReference>
<evidence type="ECO:0000256" key="1">
    <source>
        <dbReference type="SAM" id="SignalP"/>
    </source>
</evidence>
<keyword evidence="1" id="KW-0732">Signal</keyword>
<dbReference type="Proteomes" id="UP000294834">
    <property type="component" value="Unassembled WGS sequence"/>
</dbReference>
<reference evidence="2 5" key="2">
    <citation type="submission" date="2019-11" db="EMBL/GenBank/DDBJ databases">
        <title>Complete genome sequence of Bacteroides dorei DSM 17855.</title>
        <authorList>
            <person name="Russell J.T."/>
        </authorList>
    </citation>
    <scope>NUCLEOTIDE SEQUENCE [LARGE SCALE GENOMIC DNA]</scope>
    <source>
        <strain evidence="2 5">DSM 17855</strain>
    </source>
</reference>
<protein>
    <recommendedName>
        <fullName evidence="6">FimB/Mfa2 family fimbrial subunit</fullName>
    </recommendedName>
</protein>
<dbReference type="AlphaFoldDB" id="A0A0K2HI25"/>
<reference evidence="3 4" key="1">
    <citation type="journal article" date="2019" name="Nat. Microbiol.">
        <title>Genomic variation and strain-specific functional adaptation in the human gut microbiome during early life.</title>
        <authorList>
            <person name="Vatanen T."/>
            <person name="Plichta D.R."/>
            <person name="Somani J."/>
            <person name="Munch P.C."/>
            <person name="Arthur T.D."/>
            <person name="Hall A.B."/>
            <person name="Rudolf S."/>
            <person name="Oakeley E.J."/>
            <person name="Ke X."/>
            <person name="Young R.A."/>
            <person name="Haiser H.J."/>
            <person name="Kolde R."/>
            <person name="Yassour M."/>
            <person name="Luopajarvi K."/>
            <person name="Siljander H."/>
            <person name="Virtanen S.M."/>
            <person name="Ilonen J."/>
            <person name="Uibo R."/>
            <person name="Tillmann V."/>
            <person name="Mokurov S."/>
            <person name="Dorshakova N."/>
            <person name="Porter J.A."/>
            <person name="McHardy A.C."/>
            <person name="Lahdesmaki H."/>
            <person name="Vlamakis H."/>
            <person name="Huttenhower C."/>
            <person name="Knip M."/>
            <person name="Xavier R.J."/>
        </authorList>
    </citation>
    <scope>NUCLEOTIDE SEQUENCE [LARGE SCALE GENOMIC DNA]</scope>
    <source>
        <strain evidence="3 4">RJX1052</strain>
    </source>
</reference>
<dbReference type="KEGG" id="bdh:GV66_07370"/>
<dbReference type="EMBL" id="SLTX01000002">
    <property type="protein sequence ID" value="TDB03770.1"/>
    <property type="molecule type" value="Genomic_DNA"/>
</dbReference>
<proteinExistence type="predicted"/>
<name>A0A0K2HI25_9BACT</name>
<evidence type="ECO:0000313" key="2">
    <source>
        <dbReference type="EMBL" id="QJR78766.1"/>
    </source>
</evidence>